<dbReference type="Proteomes" id="UP001145114">
    <property type="component" value="Unassembled WGS sequence"/>
</dbReference>
<name>A0ACC1HL73_9FUNG</name>
<accession>A0ACC1HL73</accession>
<reference evidence="1" key="1">
    <citation type="submission" date="2022-06" db="EMBL/GenBank/DDBJ databases">
        <title>Phylogenomic reconstructions and comparative analyses of Kickxellomycotina fungi.</title>
        <authorList>
            <person name="Reynolds N.K."/>
            <person name="Stajich J.E."/>
            <person name="Barry K."/>
            <person name="Grigoriev I.V."/>
            <person name="Crous P."/>
            <person name="Smith M.E."/>
        </authorList>
    </citation>
    <scope>NUCLEOTIDE SEQUENCE</scope>
    <source>
        <strain evidence="1">RSA 2271</strain>
    </source>
</reference>
<dbReference type="EMBL" id="JAMZIH010003549">
    <property type="protein sequence ID" value="KAJ1676755.1"/>
    <property type="molecule type" value="Genomic_DNA"/>
</dbReference>
<evidence type="ECO:0000313" key="1">
    <source>
        <dbReference type="EMBL" id="KAJ1676755.1"/>
    </source>
</evidence>
<keyword evidence="2" id="KW-1185">Reference proteome</keyword>
<gene>
    <name evidence="1" type="ORF">EV182_007563</name>
</gene>
<sequence length="202" mass="21055">MAFQLKRFEHGLAGLAGGSGGGLGSTNGGGGGVNKINTYVRLPLELDMTPYTAAALASHAQTEAALKTGHASGPNGTIVTGNGDLIIPDGPGGTTSMGKRRTDATHSNPACQYGLFAVIGHKGRSMDTGHYVAYARHRGEWFKFDDAMVTKVDISEALQLGEAEKVNEGGMASAKGMAYMAFYIKQILDYNDVVQADVATNA</sequence>
<feature type="non-terminal residue" evidence="1">
    <location>
        <position position="202"/>
    </location>
</feature>
<comment type="caution">
    <text evidence="1">The sequence shown here is derived from an EMBL/GenBank/DDBJ whole genome shotgun (WGS) entry which is preliminary data.</text>
</comment>
<protein>
    <submittedName>
        <fullName evidence="1">Uncharacterized protein</fullName>
    </submittedName>
</protein>
<proteinExistence type="predicted"/>
<evidence type="ECO:0000313" key="2">
    <source>
        <dbReference type="Proteomes" id="UP001145114"/>
    </source>
</evidence>
<organism evidence="1 2">
    <name type="scientific">Spiromyces aspiralis</name>
    <dbReference type="NCBI Taxonomy" id="68401"/>
    <lineage>
        <taxon>Eukaryota</taxon>
        <taxon>Fungi</taxon>
        <taxon>Fungi incertae sedis</taxon>
        <taxon>Zoopagomycota</taxon>
        <taxon>Kickxellomycotina</taxon>
        <taxon>Kickxellomycetes</taxon>
        <taxon>Kickxellales</taxon>
        <taxon>Kickxellaceae</taxon>
        <taxon>Spiromyces</taxon>
    </lineage>
</organism>